<comment type="subcellular location">
    <subcellularLocation>
        <location evidence="1">Secreted</location>
    </subcellularLocation>
</comment>
<dbReference type="AlphaFoldDB" id="A0A9P3LV39"/>
<accession>A0A9P3LV39</accession>
<keyword evidence="17" id="KW-1185">Reference proteome</keyword>
<dbReference type="InterPro" id="IPR013519">
    <property type="entry name" value="Int_alpha_beta-p"/>
</dbReference>
<evidence type="ECO:0000256" key="7">
    <source>
        <dbReference type="ARBA" id="ARBA00022737"/>
    </source>
</evidence>
<sequence>MQLTGLPPAPLSFVAVVAILWLWLGQVGNPVHACGVTIHNEIAFRASQILLQTGGSSSASTSPLSSHAPPQHSHSHSHSHSHARDSDKAADPSRLLSYGPLLERKDSLFAGSFFPDWGYNCIGKLWNEAAEEAHWPPFAEAAIRYILETYPQPWTEHAKDLVTFLFGTVSHSLGDLSWHALRGLDNGFIRALAYTSFAGDNSKGHTLADIGAEFVLSHMSKMDHLVVSWKVPVKDITAIYQRMGYFVPGPVLSHCMRNGFAGAQANARLGSQLFPVYASKSPFLVEQAENYPMGGLRDMAEWTINCWNGLARYLDQDLPLPNVPSPSRSSNDNDRSNTTNSFNLCYALWEERKREKPTNSTRHSKQNQLRHDHRRLGADASAQSLLQHAGFQIITDTDKVTGIVTFSIVEPEKQNSEVLGKVNAKDFMPRQQRHRAAPSLKQETSSWSPQRIFQKTLRHLSHHRQRGSNVCLSFTDDTETEETRTIFLPKPYSSFGHSVVTGDFDGDGQMELAIAAPHATLNPLIPSQGSVYIIPVQSLFLDSNDGTSEYWNDPEKDGIDVRTIATRTFHGPSAEPQSRFGWSIAVVDLNQDGVDDLAIGAPGVGAEDLRYDGSVFVYFGRAGEGLSEQPDLVLRHDTLTEGKIPLGIDSLAGLGYVVRGLDLTGSGFKDLVLGLPMATVRVESSESCSTDRGPELRDDVESRNQFKPQAGKVLVFLASSRHQGEKLDSSRDWELKGCDPYGWFGASITTLQTLVPASPIQSSHLSYSIWKGIQYQNERILIVGSPSLGEGEQEAMRGRIQGFRIPHSDKHLRFHSLFTIHGDSKFQQVGSTLASYVYPIESTGSLQELLVVGSQSEDVLNTLPRVGRAWQAGVVRILNISSLLQIDGSSEFDFKISELDAEPKVVLDSMHGSQSMAHLSAAMGISTDGQTLWLTEPYAKAEAGRILEWVPNIDHDREPGLANVQFLPRQDTSRVVAIRGRQSIHMDNRQGAGDGDDDDGDDSPQERIRQCYIGTDFRGRFGSQLLIADLNLDGKTDVIVASSHSSRFGLMAGTLTIRLRPSHS</sequence>
<dbReference type="GO" id="GO:0005615">
    <property type="term" value="C:extracellular space"/>
    <property type="evidence" value="ECO:0007669"/>
    <property type="project" value="TreeGrafter"/>
</dbReference>
<feature type="compositionally biased region" description="Low complexity" evidence="13">
    <location>
        <begin position="55"/>
        <end position="72"/>
    </location>
</feature>
<dbReference type="PROSITE" id="PS51470">
    <property type="entry name" value="FG_GAP"/>
    <property type="match status" value="2"/>
</dbReference>
<evidence type="ECO:0000259" key="15">
    <source>
        <dbReference type="Pfam" id="PF00882"/>
    </source>
</evidence>
<keyword evidence="8" id="KW-0378">Hydrolase</keyword>
<evidence type="ECO:0000256" key="9">
    <source>
        <dbReference type="ARBA" id="ARBA00023180"/>
    </source>
</evidence>
<feature type="region of interest" description="Disordered" evidence="13">
    <location>
        <begin position="55"/>
        <end position="91"/>
    </location>
</feature>
<organism evidence="16 17">
    <name type="scientific">Entomortierella parvispora</name>
    <dbReference type="NCBI Taxonomy" id="205924"/>
    <lineage>
        <taxon>Eukaryota</taxon>
        <taxon>Fungi</taxon>
        <taxon>Fungi incertae sedis</taxon>
        <taxon>Mucoromycota</taxon>
        <taxon>Mortierellomycotina</taxon>
        <taxon>Mortierellomycetes</taxon>
        <taxon>Mortierellales</taxon>
        <taxon>Mortierellaceae</taxon>
        <taxon>Entomortierella</taxon>
    </lineage>
</organism>
<feature type="domain" description="Phospholipase C/D" evidence="15">
    <location>
        <begin position="96"/>
        <end position="224"/>
    </location>
</feature>
<reference evidence="16" key="1">
    <citation type="submission" date="2021-11" db="EMBL/GenBank/DDBJ databases">
        <authorList>
            <person name="Herlambang A."/>
            <person name="Guo Y."/>
            <person name="Takashima Y."/>
            <person name="Nishizawa T."/>
        </authorList>
    </citation>
    <scope>NUCLEOTIDE SEQUENCE</scope>
    <source>
        <strain evidence="16">E1425</strain>
    </source>
</reference>
<dbReference type="Proteomes" id="UP000827284">
    <property type="component" value="Unassembled WGS sequence"/>
</dbReference>
<evidence type="ECO:0000256" key="6">
    <source>
        <dbReference type="ARBA" id="ARBA00022729"/>
    </source>
</evidence>
<keyword evidence="9" id="KW-0325">Glycoprotein</keyword>
<evidence type="ECO:0000256" key="4">
    <source>
        <dbReference type="ARBA" id="ARBA00015988"/>
    </source>
</evidence>
<dbReference type="EC" id="3.1.4.50" evidence="3"/>
<dbReference type="SUPFAM" id="SSF69318">
    <property type="entry name" value="Integrin alpha N-terminal domain"/>
    <property type="match status" value="2"/>
</dbReference>
<evidence type="ECO:0000256" key="8">
    <source>
        <dbReference type="ARBA" id="ARBA00022801"/>
    </source>
</evidence>
<protein>
    <recommendedName>
        <fullName evidence="4">Phosphatidylinositol-glycan-specific phospholipase D</fullName>
        <ecNumber evidence="3">3.1.4.50</ecNumber>
    </recommendedName>
    <alternativeName>
        <fullName evidence="10">Glycosyl-phosphatidylinositol-specific phospholipase D</fullName>
    </alternativeName>
</protein>
<evidence type="ECO:0000256" key="10">
    <source>
        <dbReference type="ARBA" id="ARBA00029753"/>
    </source>
</evidence>
<evidence type="ECO:0000256" key="3">
    <source>
        <dbReference type="ARBA" id="ARBA00012284"/>
    </source>
</evidence>
<feature type="signal peptide" evidence="14">
    <location>
        <begin position="1"/>
        <end position="33"/>
    </location>
</feature>
<comment type="similarity">
    <text evidence="2">Belongs to the GPLD1 family.</text>
</comment>
<evidence type="ECO:0000256" key="14">
    <source>
        <dbReference type="SAM" id="SignalP"/>
    </source>
</evidence>
<evidence type="ECO:0000313" key="17">
    <source>
        <dbReference type="Proteomes" id="UP000827284"/>
    </source>
</evidence>
<dbReference type="EMBL" id="BQFW01000006">
    <property type="protein sequence ID" value="GJJ71786.1"/>
    <property type="molecule type" value="Genomic_DNA"/>
</dbReference>
<evidence type="ECO:0000256" key="13">
    <source>
        <dbReference type="SAM" id="MobiDB-lite"/>
    </source>
</evidence>
<dbReference type="GO" id="GO:0031012">
    <property type="term" value="C:extracellular matrix"/>
    <property type="evidence" value="ECO:0007669"/>
    <property type="project" value="TreeGrafter"/>
</dbReference>
<dbReference type="PANTHER" id="PTHR23221:SF7">
    <property type="entry name" value="PHOSPHATIDYLINOSITOL-GLYCAN-SPECIFIC PHOSPHOLIPASE D"/>
    <property type="match status" value="1"/>
</dbReference>
<dbReference type="GO" id="GO:0004621">
    <property type="term" value="F:glycosylphosphatidylinositol phospholipase D activity"/>
    <property type="evidence" value="ECO:0007669"/>
    <property type="project" value="UniProtKB-EC"/>
</dbReference>
<evidence type="ECO:0000256" key="12">
    <source>
        <dbReference type="PROSITE-ProRule" id="PRU00803"/>
    </source>
</evidence>
<gene>
    <name evidence="16" type="ORF">EMPS_04143</name>
</gene>
<dbReference type="InterPro" id="IPR029002">
    <property type="entry name" value="PLPC/GPLD1"/>
</dbReference>
<dbReference type="OrthoDB" id="5317514at2759"/>
<proteinExistence type="inferred from homology"/>
<keyword evidence="7" id="KW-0677">Repeat</keyword>
<dbReference type="PANTHER" id="PTHR23221">
    <property type="entry name" value="GLYCOSYLPHOSPHATIDYLINOSITOL PHOSPHOLIPASE D"/>
    <property type="match status" value="1"/>
</dbReference>
<evidence type="ECO:0000313" key="16">
    <source>
        <dbReference type="EMBL" id="GJJ71786.1"/>
    </source>
</evidence>
<evidence type="ECO:0000256" key="11">
    <source>
        <dbReference type="ARBA" id="ARBA00093237"/>
    </source>
</evidence>
<reference evidence="16" key="2">
    <citation type="journal article" date="2022" name="Microbiol. Resour. Announc.">
        <title>Whole-Genome Sequence of Entomortierella parvispora E1425, a Mucoromycotan Fungus Associated with Burkholderiaceae-Related Endosymbiotic Bacteria.</title>
        <authorList>
            <person name="Herlambang A."/>
            <person name="Guo Y."/>
            <person name="Takashima Y."/>
            <person name="Narisawa K."/>
            <person name="Ohta H."/>
            <person name="Nishizawa T."/>
        </authorList>
    </citation>
    <scope>NUCLEOTIDE SEQUENCE</scope>
    <source>
        <strain evidence="16">E1425</strain>
    </source>
</reference>
<dbReference type="Pfam" id="PF00882">
    <property type="entry name" value="Zn_dep_PLPC"/>
    <property type="match status" value="1"/>
</dbReference>
<feature type="chain" id="PRO_5040282268" description="Phosphatidylinositol-glycan-specific phospholipase D" evidence="14">
    <location>
        <begin position="34"/>
        <end position="1064"/>
    </location>
</feature>
<evidence type="ECO:0000256" key="2">
    <source>
        <dbReference type="ARBA" id="ARBA00008652"/>
    </source>
</evidence>
<feature type="repeat" description="FG-GAP" evidence="12">
    <location>
        <begin position="481"/>
        <end position="543"/>
    </location>
</feature>
<feature type="compositionally biased region" description="Basic and acidic residues" evidence="13">
    <location>
        <begin position="82"/>
        <end position="91"/>
    </location>
</feature>
<comment type="catalytic activity">
    <reaction evidence="11">
        <text>a 6-(alpha-D-glucosaminyl)-1-(1,2-diacyl-sn-glycero-3-phospho)-1D-myo-inositol + H2O = 6-(alpha-D-glucosaminyl)-1D-myo-inositol + a 1,2-diacyl-sn-glycero-3-phosphate + H(+)</text>
        <dbReference type="Rhea" id="RHEA:10832"/>
        <dbReference type="ChEBI" id="CHEBI:15377"/>
        <dbReference type="ChEBI" id="CHEBI:15378"/>
        <dbReference type="ChEBI" id="CHEBI:57997"/>
        <dbReference type="ChEBI" id="CHEBI:58608"/>
        <dbReference type="ChEBI" id="CHEBI:58700"/>
        <dbReference type="EC" id="3.1.4.50"/>
    </reaction>
</comment>
<dbReference type="SMART" id="SM00191">
    <property type="entry name" value="Int_alpha"/>
    <property type="match status" value="4"/>
</dbReference>
<evidence type="ECO:0000256" key="1">
    <source>
        <dbReference type="ARBA" id="ARBA00004613"/>
    </source>
</evidence>
<feature type="region of interest" description="Disordered" evidence="13">
    <location>
        <begin position="981"/>
        <end position="1006"/>
    </location>
</feature>
<keyword evidence="5" id="KW-0964">Secreted</keyword>
<keyword evidence="6 14" id="KW-0732">Signal</keyword>
<evidence type="ECO:0000256" key="5">
    <source>
        <dbReference type="ARBA" id="ARBA00022525"/>
    </source>
</evidence>
<dbReference type="InterPro" id="IPR013517">
    <property type="entry name" value="FG-GAP"/>
</dbReference>
<dbReference type="Gene3D" id="2.130.10.130">
    <property type="entry name" value="Integrin alpha, N-terminal"/>
    <property type="match status" value="1"/>
</dbReference>
<dbReference type="InterPro" id="IPR028994">
    <property type="entry name" value="Integrin_alpha_N"/>
</dbReference>
<name>A0A9P3LV39_9FUNG</name>
<dbReference type="Pfam" id="PF01839">
    <property type="entry name" value="FG-GAP"/>
    <property type="match status" value="2"/>
</dbReference>
<feature type="repeat" description="FG-GAP" evidence="12">
    <location>
        <begin position="566"/>
        <end position="627"/>
    </location>
</feature>
<feature type="compositionally biased region" description="Acidic residues" evidence="13">
    <location>
        <begin position="994"/>
        <end position="1003"/>
    </location>
</feature>
<comment type="caution">
    <text evidence="16">The sequence shown here is derived from an EMBL/GenBank/DDBJ whole genome shotgun (WGS) entry which is preliminary data.</text>
</comment>